<evidence type="ECO:0000256" key="2">
    <source>
        <dbReference type="ARBA" id="ARBA00004167"/>
    </source>
</evidence>
<evidence type="ECO:0000313" key="19">
    <source>
        <dbReference type="EMBL" id="EOY30701.1"/>
    </source>
</evidence>
<dbReference type="CDD" id="cd16461">
    <property type="entry name" value="RING-H2_EL5-like"/>
    <property type="match status" value="1"/>
</dbReference>
<protein>
    <recommendedName>
        <fullName evidence="4">RING-type E3 ubiquitin transferase</fullName>
        <ecNumber evidence="4">2.3.2.27</ecNumber>
    </recommendedName>
</protein>
<evidence type="ECO:0000259" key="18">
    <source>
        <dbReference type="PROSITE" id="PS50089"/>
    </source>
</evidence>
<evidence type="ECO:0000256" key="11">
    <source>
        <dbReference type="ARBA" id="ARBA00022833"/>
    </source>
</evidence>
<dbReference type="PANTHER" id="PTHR46539:SF1">
    <property type="entry name" value="E3 UBIQUITIN-PROTEIN LIGASE ATL42"/>
    <property type="match status" value="1"/>
</dbReference>
<gene>
    <name evidence="19" type="ORF">TCM_037822</name>
</gene>
<evidence type="ECO:0000256" key="6">
    <source>
        <dbReference type="ARBA" id="ARBA00022692"/>
    </source>
</evidence>
<comment type="catalytic activity">
    <reaction evidence="1">
        <text>S-ubiquitinyl-[E2 ubiquitin-conjugating enzyme]-L-cysteine + [acceptor protein]-L-lysine = [E2 ubiquitin-conjugating enzyme]-L-cysteine + N(6)-ubiquitinyl-[acceptor protein]-L-lysine.</text>
        <dbReference type="EC" id="2.3.2.27"/>
    </reaction>
</comment>
<dbReference type="HOGENOM" id="CLU_046350_0_0_1"/>
<evidence type="ECO:0000256" key="13">
    <source>
        <dbReference type="ARBA" id="ARBA00023136"/>
    </source>
</evidence>
<dbReference type="PROSITE" id="PS50089">
    <property type="entry name" value="ZF_RING_2"/>
    <property type="match status" value="1"/>
</dbReference>
<dbReference type="Pfam" id="PF13639">
    <property type="entry name" value="zf-RING_2"/>
    <property type="match status" value="1"/>
</dbReference>
<evidence type="ECO:0000256" key="1">
    <source>
        <dbReference type="ARBA" id="ARBA00000900"/>
    </source>
</evidence>
<evidence type="ECO:0000256" key="4">
    <source>
        <dbReference type="ARBA" id="ARBA00012483"/>
    </source>
</evidence>
<keyword evidence="13 16" id="KW-0472">Membrane</keyword>
<evidence type="ECO:0000256" key="5">
    <source>
        <dbReference type="ARBA" id="ARBA00022679"/>
    </source>
</evidence>
<evidence type="ECO:0000256" key="16">
    <source>
        <dbReference type="SAM" id="Phobius"/>
    </source>
</evidence>
<keyword evidence="11" id="KW-0862">Zinc</keyword>
<keyword evidence="8 17" id="KW-0732">Signal</keyword>
<feature type="transmembrane region" description="Helical" evidence="16">
    <location>
        <begin position="44"/>
        <end position="63"/>
    </location>
</feature>
<evidence type="ECO:0000256" key="10">
    <source>
        <dbReference type="ARBA" id="ARBA00022786"/>
    </source>
</evidence>
<dbReference type="Gene3D" id="3.30.40.10">
    <property type="entry name" value="Zinc/RING finger domain, C3HC4 (zinc finger)"/>
    <property type="match status" value="1"/>
</dbReference>
<comment type="subcellular location">
    <subcellularLocation>
        <location evidence="2">Membrane</location>
        <topology evidence="2">Single-pass membrane protein</topology>
    </subcellularLocation>
</comment>
<dbReference type="FunCoup" id="A0A061GMH2">
    <property type="interactions" value="496"/>
</dbReference>
<dbReference type="GO" id="GO:0016020">
    <property type="term" value="C:membrane"/>
    <property type="evidence" value="ECO:0007669"/>
    <property type="project" value="UniProtKB-SubCell"/>
</dbReference>
<keyword evidence="7" id="KW-0479">Metal-binding</keyword>
<keyword evidence="9 15" id="KW-0863">Zinc-finger</keyword>
<dbReference type="EMBL" id="CM001887">
    <property type="protein sequence ID" value="EOY30701.1"/>
    <property type="molecule type" value="Genomic_DNA"/>
</dbReference>
<keyword evidence="5" id="KW-0808">Transferase</keyword>
<accession>A0A061GMH2</accession>
<keyword evidence="20" id="KW-1185">Reference proteome</keyword>
<evidence type="ECO:0000256" key="15">
    <source>
        <dbReference type="PROSITE-ProRule" id="PRU00175"/>
    </source>
</evidence>
<comment type="similarity">
    <text evidence="14">Belongs to the RING-type zinc finger family. ATL subfamily.</text>
</comment>
<keyword evidence="6 16" id="KW-0812">Transmembrane</keyword>
<evidence type="ECO:0000256" key="14">
    <source>
        <dbReference type="ARBA" id="ARBA00024209"/>
    </source>
</evidence>
<comment type="pathway">
    <text evidence="3">Protein modification; protein ubiquitination.</text>
</comment>
<evidence type="ECO:0000256" key="7">
    <source>
        <dbReference type="ARBA" id="ARBA00022723"/>
    </source>
</evidence>
<sequence length="426" mass="48601">MNRLRVICLVLFFLLFNVDAQSPSSESDATSGDAVSNFRPSLAVVIGVLCVMFSLTLFLLVYAKFCHRGATVHGDRHPGILHRTRSQFSGIDKKVIESLPFFKFSSLKGSKQGLECAVCLSKFEDIEILRLLPKCKHAFHIGCIDRWLERHSSCPLCRQKINTEDPTIFTYSNSMRFLWNQSELREDSNMELYIQREQESHGSSRFSIGSSSRKIEKGNIENEVLIQEEAADEDDDGRVFHKFKHKIIVSDVVLKNRWSSVSSSDLMFLNSEMLNEMSSNRFSSLETNDHGQSTITRPIENKQIMKIKEELEIKRLFESKVSSINKNNPVSAPALPSTSNFSATSSHTSMIVNQAEKRSMSEITALSRFRDVSPRNRTSQSLLSETNTKEERIRRLWLPIARKTVQWFANRESSQQSQNSTQDLDV</sequence>
<dbReference type="SMART" id="SM00184">
    <property type="entry name" value="RING"/>
    <property type="match status" value="1"/>
</dbReference>
<keyword evidence="12 16" id="KW-1133">Transmembrane helix</keyword>
<evidence type="ECO:0000256" key="8">
    <source>
        <dbReference type="ARBA" id="ARBA00022729"/>
    </source>
</evidence>
<dbReference type="Gramene" id="EOY30701">
    <property type="protein sequence ID" value="EOY30701"/>
    <property type="gene ID" value="TCM_037822"/>
</dbReference>
<dbReference type="OMA" id="WFPIAKR"/>
<dbReference type="STRING" id="3641.A0A061GMH2"/>
<feature type="domain" description="RING-type" evidence="18">
    <location>
        <begin position="116"/>
        <end position="158"/>
    </location>
</feature>
<dbReference type="GO" id="GO:0008270">
    <property type="term" value="F:zinc ion binding"/>
    <property type="evidence" value="ECO:0007669"/>
    <property type="project" value="UniProtKB-KW"/>
</dbReference>
<dbReference type="InParanoid" id="A0A061GMH2"/>
<dbReference type="InterPro" id="IPR001841">
    <property type="entry name" value="Znf_RING"/>
</dbReference>
<dbReference type="EC" id="2.3.2.27" evidence="4"/>
<dbReference type="GO" id="GO:0061630">
    <property type="term" value="F:ubiquitin protein ligase activity"/>
    <property type="evidence" value="ECO:0007669"/>
    <property type="project" value="UniProtKB-EC"/>
</dbReference>
<dbReference type="eggNOG" id="KOG0800">
    <property type="taxonomic scope" value="Eukaryota"/>
</dbReference>
<feature type="signal peptide" evidence="17">
    <location>
        <begin position="1"/>
        <end position="20"/>
    </location>
</feature>
<evidence type="ECO:0000256" key="3">
    <source>
        <dbReference type="ARBA" id="ARBA00004906"/>
    </source>
</evidence>
<reference evidence="19 20" key="1">
    <citation type="journal article" date="2013" name="Genome Biol.">
        <title>The genome sequence of the most widely cultivated cacao type and its use to identify candidate genes regulating pod color.</title>
        <authorList>
            <person name="Motamayor J.C."/>
            <person name="Mockaitis K."/>
            <person name="Schmutz J."/>
            <person name="Haiminen N."/>
            <person name="Iii D.L."/>
            <person name="Cornejo O."/>
            <person name="Findley S.D."/>
            <person name="Zheng P."/>
            <person name="Utro F."/>
            <person name="Royaert S."/>
            <person name="Saski C."/>
            <person name="Jenkins J."/>
            <person name="Podicheti R."/>
            <person name="Zhao M."/>
            <person name="Scheffler B.E."/>
            <person name="Stack J.C."/>
            <person name="Feltus F.A."/>
            <person name="Mustiga G.M."/>
            <person name="Amores F."/>
            <person name="Phillips W."/>
            <person name="Marelli J.P."/>
            <person name="May G.D."/>
            <person name="Shapiro H."/>
            <person name="Ma J."/>
            <person name="Bustamante C.D."/>
            <person name="Schnell R.J."/>
            <person name="Main D."/>
            <person name="Gilbert D."/>
            <person name="Parida L."/>
            <person name="Kuhn D.N."/>
        </authorList>
    </citation>
    <scope>NUCLEOTIDE SEQUENCE [LARGE SCALE GENOMIC DNA]</scope>
    <source>
        <strain evidence="20">cv. Matina 1-6</strain>
    </source>
</reference>
<feature type="chain" id="PRO_5001602998" description="RING-type E3 ubiquitin transferase" evidence="17">
    <location>
        <begin position="21"/>
        <end position="426"/>
    </location>
</feature>
<keyword evidence="10" id="KW-0833">Ubl conjugation pathway</keyword>
<dbReference type="Proteomes" id="UP000026915">
    <property type="component" value="Chromosome 9"/>
</dbReference>
<dbReference type="PANTHER" id="PTHR46539">
    <property type="entry name" value="E3 UBIQUITIN-PROTEIN LIGASE ATL42"/>
    <property type="match status" value="1"/>
</dbReference>
<dbReference type="AlphaFoldDB" id="A0A061GMH2"/>
<evidence type="ECO:0000256" key="9">
    <source>
        <dbReference type="ARBA" id="ARBA00022771"/>
    </source>
</evidence>
<dbReference type="SUPFAM" id="SSF57850">
    <property type="entry name" value="RING/U-box"/>
    <property type="match status" value="1"/>
</dbReference>
<proteinExistence type="inferred from homology"/>
<dbReference type="InterPro" id="IPR013083">
    <property type="entry name" value="Znf_RING/FYVE/PHD"/>
</dbReference>
<name>A0A061GMH2_THECC</name>
<evidence type="ECO:0000256" key="17">
    <source>
        <dbReference type="SAM" id="SignalP"/>
    </source>
</evidence>
<evidence type="ECO:0000256" key="12">
    <source>
        <dbReference type="ARBA" id="ARBA00022989"/>
    </source>
</evidence>
<dbReference type="FunFam" id="3.30.40.10:FF:000285">
    <property type="entry name" value="RING-H2 finger protein ATL43"/>
    <property type="match status" value="1"/>
</dbReference>
<organism evidence="19 20">
    <name type="scientific">Theobroma cacao</name>
    <name type="common">Cacao</name>
    <name type="synonym">Cocoa</name>
    <dbReference type="NCBI Taxonomy" id="3641"/>
    <lineage>
        <taxon>Eukaryota</taxon>
        <taxon>Viridiplantae</taxon>
        <taxon>Streptophyta</taxon>
        <taxon>Embryophyta</taxon>
        <taxon>Tracheophyta</taxon>
        <taxon>Spermatophyta</taxon>
        <taxon>Magnoliopsida</taxon>
        <taxon>eudicotyledons</taxon>
        <taxon>Gunneridae</taxon>
        <taxon>Pentapetalae</taxon>
        <taxon>rosids</taxon>
        <taxon>malvids</taxon>
        <taxon>Malvales</taxon>
        <taxon>Malvaceae</taxon>
        <taxon>Byttnerioideae</taxon>
        <taxon>Theobroma</taxon>
    </lineage>
</organism>
<evidence type="ECO:0000313" key="20">
    <source>
        <dbReference type="Proteomes" id="UP000026915"/>
    </source>
</evidence>